<evidence type="ECO:0000256" key="11">
    <source>
        <dbReference type="ARBA" id="ARBA00022741"/>
    </source>
</evidence>
<comment type="caution">
    <text evidence="19">The sequence shown here is derived from an EMBL/GenBank/DDBJ whole genome shotgun (WGS) entry which is preliminary data.</text>
</comment>
<dbReference type="InterPro" id="IPR013115">
    <property type="entry name" value="HisG_C"/>
</dbReference>
<evidence type="ECO:0000259" key="18">
    <source>
        <dbReference type="Pfam" id="PF08029"/>
    </source>
</evidence>
<organism evidence="19 20">
    <name type="scientific">Caldiarchaeum subterraneum</name>
    <dbReference type="NCBI Taxonomy" id="311458"/>
    <lineage>
        <taxon>Archaea</taxon>
        <taxon>Nitrososphaerota</taxon>
        <taxon>Candidatus Caldarchaeales</taxon>
        <taxon>Candidatus Caldarchaeaceae</taxon>
        <taxon>Candidatus Caldarchaeum</taxon>
    </lineage>
</organism>
<evidence type="ECO:0000256" key="13">
    <source>
        <dbReference type="ARBA" id="ARBA00022842"/>
    </source>
</evidence>
<evidence type="ECO:0000256" key="1">
    <source>
        <dbReference type="ARBA" id="ARBA00000915"/>
    </source>
</evidence>
<dbReference type="Pfam" id="PF01634">
    <property type="entry name" value="HisG"/>
    <property type="match status" value="1"/>
</dbReference>
<dbReference type="InterPro" id="IPR011322">
    <property type="entry name" value="N-reg_PII-like_a/b"/>
</dbReference>
<evidence type="ECO:0000256" key="5">
    <source>
        <dbReference type="ARBA" id="ARBA00020998"/>
    </source>
</evidence>
<keyword evidence="12" id="KW-0067">ATP-binding</keyword>
<comment type="subcellular location">
    <subcellularLocation>
        <location evidence="2">Cytoplasm</location>
    </subcellularLocation>
</comment>
<keyword evidence="14" id="KW-0368">Histidine biosynthesis</keyword>
<keyword evidence="6" id="KW-0963">Cytoplasm</keyword>
<keyword evidence="11" id="KW-0547">Nucleotide-binding</keyword>
<evidence type="ECO:0000313" key="19">
    <source>
        <dbReference type="EMBL" id="HIQ29938.1"/>
    </source>
</evidence>
<evidence type="ECO:0000256" key="10">
    <source>
        <dbReference type="ARBA" id="ARBA00022723"/>
    </source>
</evidence>
<dbReference type="Pfam" id="PF08029">
    <property type="entry name" value="HisG_C"/>
    <property type="match status" value="1"/>
</dbReference>
<dbReference type="GO" id="GO:0005524">
    <property type="term" value="F:ATP binding"/>
    <property type="evidence" value="ECO:0007669"/>
    <property type="project" value="UniProtKB-KW"/>
</dbReference>
<dbReference type="SUPFAM" id="SSF54913">
    <property type="entry name" value="GlnB-like"/>
    <property type="match status" value="1"/>
</dbReference>
<evidence type="ECO:0000256" key="12">
    <source>
        <dbReference type="ARBA" id="ARBA00022840"/>
    </source>
</evidence>
<evidence type="ECO:0000256" key="6">
    <source>
        <dbReference type="ARBA" id="ARBA00022490"/>
    </source>
</evidence>
<dbReference type="GO" id="GO:0000105">
    <property type="term" value="P:L-histidine biosynthetic process"/>
    <property type="evidence" value="ECO:0007669"/>
    <property type="project" value="UniProtKB-UniRule"/>
</dbReference>
<dbReference type="SUPFAM" id="SSF53850">
    <property type="entry name" value="Periplasmic binding protein-like II"/>
    <property type="match status" value="1"/>
</dbReference>
<dbReference type="Gene3D" id="3.40.190.10">
    <property type="entry name" value="Periplasmic binding protein-like II"/>
    <property type="match status" value="2"/>
</dbReference>
<keyword evidence="7" id="KW-0028">Amino-acid biosynthesis</keyword>
<comment type="function">
    <text evidence="15">Catalyzes the condensation of ATP and 5-phosphoribose 1-diphosphate to form N'-(5'-phosphoribosyl)-ATP (PR-ATP). Has a crucial role in the pathway because the rate of histidine biosynthesis seems to be controlled primarily by regulation of HisG enzymatic activity.</text>
</comment>
<dbReference type="InterPro" id="IPR015867">
    <property type="entry name" value="N-reg_PII/ATP_PRibTrfase_C"/>
</dbReference>
<evidence type="ECO:0000256" key="3">
    <source>
        <dbReference type="ARBA" id="ARBA00004667"/>
    </source>
</evidence>
<dbReference type="GO" id="GO:0000287">
    <property type="term" value="F:magnesium ion binding"/>
    <property type="evidence" value="ECO:0007669"/>
    <property type="project" value="InterPro"/>
</dbReference>
<evidence type="ECO:0000256" key="9">
    <source>
        <dbReference type="ARBA" id="ARBA00022679"/>
    </source>
</evidence>
<feature type="domain" description="ATP phosphoribosyltransferase catalytic" evidence="17">
    <location>
        <begin position="50"/>
        <end position="236"/>
    </location>
</feature>
<evidence type="ECO:0000313" key="20">
    <source>
        <dbReference type="Proteomes" id="UP000608579"/>
    </source>
</evidence>
<dbReference type="Gene3D" id="3.30.70.120">
    <property type="match status" value="1"/>
</dbReference>
<evidence type="ECO:0000256" key="14">
    <source>
        <dbReference type="ARBA" id="ARBA00023102"/>
    </source>
</evidence>
<dbReference type="NCBIfam" id="TIGR00070">
    <property type="entry name" value="hisG"/>
    <property type="match status" value="1"/>
</dbReference>
<dbReference type="Proteomes" id="UP000608579">
    <property type="component" value="Unassembled WGS sequence"/>
</dbReference>
<dbReference type="EMBL" id="DQVM01000100">
    <property type="protein sequence ID" value="HIQ29938.1"/>
    <property type="molecule type" value="Genomic_DNA"/>
</dbReference>
<dbReference type="UniPathway" id="UPA00031">
    <property type="reaction ID" value="UER00006"/>
</dbReference>
<dbReference type="InterPro" id="IPR013820">
    <property type="entry name" value="ATP_PRibTrfase_cat"/>
</dbReference>
<keyword evidence="8 19" id="KW-0328">Glycosyltransferase</keyword>
<evidence type="ECO:0000256" key="16">
    <source>
        <dbReference type="NCBIfam" id="TIGR00070"/>
    </source>
</evidence>
<keyword evidence="9 19" id="KW-0808">Transferase</keyword>
<evidence type="ECO:0000256" key="2">
    <source>
        <dbReference type="ARBA" id="ARBA00004496"/>
    </source>
</evidence>
<name>A0A832ZWC0_CALS0</name>
<dbReference type="GO" id="GO:0005737">
    <property type="term" value="C:cytoplasm"/>
    <property type="evidence" value="ECO:0007669"/>
    <property type="project" value="UniProtKB-SubCell"/>
</dbReference>
<dbReference type="PANTHER" id="PTHR21403">
    <property type="entry name" value="ATP PHOSPHORIBOSYLTRANSFERASE ATP-PRTASE"/>
    <property type="match status" value="1"/>
</dbReference>
<dbReference type="InterPro" id="IPR001348">
    <property type="entry name" value="ATP_PRibTrfase_HisG"/>
</dbReference>
<dbReference type="PANTHER" id="PTHR21403:SF10">
    <property type="entry name" value="ATP PHOSPHORIBOSYLTRANSFERASE"/>
    <property type="match status" value="1"/>
</dbReference>
<protein>
    <recommendedName>
        <fullName evidence="5 16">ATP phosphoribosyltransferase</fullName>
        <ecNumber evidence="4 16">2.4.2.17</ecNumber>
    </recommendedName>
</protein>
<reference evidence="19" key="1">
    <citation type="journal article" date="2020" name="ISME J.">
        <title>Gammaproteobacteria mediating utilization of methyl-, sulfur- and petroleum organic compounds in deep ocean hydrothermal plumes.</title>
        <authorList>
            <person name="Zhou Z."/>
            <person name="Liu Y."/>
            <person name="Pan J."/>
            <person name="Cron B.R."/>
            <person name="Toner B.M."/>
            <person name="Anantharaman K."/>
            <person name="Breier J.A."/>
            <person name="Dick G.J."/>
            <person name="Li M."/>
        </authorList>
    </citation>
    <scope>NUCLEOTIDE SEQUENCE</scope>
    <source>
        <strain evidence="19">SZUA-1515</strain>
    </source>
</reference>
<evidence type="ECO:0000256" key="15">
    <source>
        <dbReference type="ARBA" id="ARBA00024861"/>
    </source>
</evidence>
<comment type="pathway">
    <text evidence="3">Amino-acid biosynthesis; L-histidine biosynthesis; L-histidine from 5-phospho-alpha-D-ribose 1-diphosphate: step 1/9.</text>
</comment>
<dbReference type="EC" id="2.4.2.17" evidence="4 16"/>
<dbReference type="GO" id="GO:0003879">
    <property type="term" value="F:ATP phosphoribosyltransferase activity"/>
    <property type="evidence" value="ECO:0007669"/>
    <property type="project" value="UniProtKB-UniRule"/>
</dbReference>
<keyword evidence="10" id="KW-0479">Metal-binding</keyword>
<evidence type="ECO:0000259" key="17">
    <source>
        <dbReference type="Pfam" id="PF01634"/>
    </source>
</evidence>
<gene>
    <name evidence="19" type="primary">hisG</name>
    <name evidence="19" type="ORF">EYH45_05175</name>
</gene>
<evidence type="ECO:0000256" key="4">
    <source>
        <dbReference type="ARBA" id="ARBA00011946"/>
    </source>
</evidence>
<sequence length="327" mass="37003">MARIKFAIPKGSLENATHDFLARAMLKLRGYERTYRPLVSDPDIEVKILRPQEIPLLVSTGSYDIGITGIDWVRETEADVLQLLDLEYGRVKLVVAVPKEWNYKSLTEIIEEYASSNRILRVSTEYLNTTAKRIASDPVYKRYYGGKQPLIMTPWWSRGENDKVRIYLSFGATEAKPPEEADLIVDASQTGITLEQNNLKAIETIAESTAILIGNKKSYEDEGKREKILDVLTLLRGVVESGKKLHIFVNVKEENLQELISSLPALKSPTVNPLSKRGWYAINTVISKDEFLTILPQLRRLAQGLVVHEPNLILPLEEIAQRSKEDS</sequence>
<dbReference type="AlphaFoldDB" id="A0A832ZWC0"/>
<evidence type="ECO:0000256" key="7">
    <source>
        <dbReference type="ARBA" id="ARBA00022605"/>
    </source>
</evidence>
<comment type="catalytic activity">
    <reaction evidence="1">
        <text>1-(5-phospho-beta-D-ribosyl)-ATP + diphosphate = 5-phospho-alpha-D-ribose 1-diphosphate + ATP</text>
        <dbReference type="Rhea" id="RHEA:18473"/>
        <dbReference type="ChEBI" id="CHEBI:30616"/>
        <dbReference type="ChEBI" id="CHEBI:33019"/>
        <dbReference type="ChEBI" id="CHEBI:58017"/>
        <dbReference type="ChEBI" id="CHEBI:73183"/>
        <dbReference type="EC" id="2.4.2.17"/>
    </reaction>
</comment>
<feature type="domain" description="Histidine biosynthesis HisG C-terminal" evidence="18">
    <location>
        <begin position="244"/>
        <end position="307"/>
    </location>
</feature>
<proteinExistence type="predicted"/>
<evidence type="ECO:0000256" key="8">
    <source>
        <dbReference type="ARBA" id="ARBA00022676"/>
    </source>
</evidence>
<keyword evidence="13" id="KW-0460">Magnesium</keyword>
<dbReference type="NCBIfam" id="TIGR03455">
    <property type="entry name" value="HisG_C-term"/>
    <property type="match status" value="1"/>
</dbReference>
<accession>A0A832ZWC0</accession>